<dbReference type="EMBL" id="JBJQND010000002">
    <property type="protein sequence ID" value="KAL3885429.1"/>
    <property type="molecule type" value="Genomic_DNA"/>
</dbReference>
<comment type="caution">
    <text evidence="2">The sequence shown here is derived from an EMBL/GenBank/DDBJ whole genome shotgun (WGS) entry which is preliminary data.</text>
</comment>
<feature type="compositionally biased region" description="Polar residues" evidence="1">
    <location>
        <begin position="1119"/>
        <end position="1165"/>
    </location>
</feature>
<evidence type="ECO:0000313" key="2">
    <source>
        <dbReference type="EMBL" id="KAL3885429.1"/>
    </source>
</evidence>
<organism evidence="2 3">
    <name type="scientific">Sinanodonta woodiana</name>
    <name type="common">Chinese pond mussel</name>
    <name type="synonym">Anodonta woodiana</name>
    <dbReference type="NCBI Taxonomy" id="1069815"/>
    <lineage>
        <taxon>Eukaryota</taxon>
        <taxon>Metazoa</taxon>
        <taxon>Spiralia</taxon>
        <taxon>Lophotrochozoa</taxon>
        <taxon>Mollusca</taxon>
        <taxon>Bivalvia</taxon>
        <taxon>Autobranchia</taxon>
        <taxon>Heteroconchia</taxon>
        <taxon>Palaeoheterodonta</taxon>
        <taxon>Unionida</taxon>
        <taxon>Unionoidea</taxon>
        <taxon>Unionidae</taxon>
        <taxon>Unioninae</taxon>
        <taxon>Sinanodonta</taxon>
    </lineage>
</organism>
<feature type="region of interest" description="Disordered" evidence="1">
    <location>
        <begin position="1097"/>
        <end position="1264"/>
    </location>
</feature>
<evidence type="ECO:0000256" key="1">
    <source>
        <dbReference type="SAM" id="MobiDB-lite"/>
    </source>
</evidence>
<feature type="region of interest" description="Disordered" evidence="1">
    <location>
        <begin position="792"/>
        <end position="814"/>
    </location>
</feature>
<feature type="compositionally biased region" description="Polar residues" evidence="1">
    <location>
        <begin position="983"/>
        <end position="992"/>
    </location>
</feature>
<dbReference type="Proteomes" id="UP001634394">
    <property type="component" value="Unassembled WGS sequence"/>
</dbReference>
<feature type="region of interest" description="Disordered" evidence="1">
    <location>
        <begin position="326"/>
        <end position="364"/>
    </location>
</feature>
<feature type="compositionally biased region" description="Low complexity" evidence="1">
    <location>
        <begin position="792"/>
        <end position="805"/>
    </location>
</feature>
<keyword evidence="3" id="KW-1185">Reference proteome</keyword>
<accession>A0ABD3XGM4</accession>
<feature type="compositionally biased region" description="Basic and acidic residues" evidence="1">
    <location>
        <begin position="1255"/>
        <end position="1264"/>
    </location>
</feature>
<evidence type="ECO:0000313" key="3">
    <source>
        <dbReference type="Proteomes" id="UP001634394"/>
    </source>
</evidence>
<proteinExistence type="predicted"/>
<protein>
    <submittedName>
        <fullName evidence="2">Uncharacterized protein</fullName>
    </submittedName>
</protein>
<reference evidence="2 3" key="1">
    <citation type="submission" date="2024-11" db="EMBL/GenBank/DDBJ databases">
        <title>Chromosome-level genome assembly of the freshwater bivalve Anodonta woodiana.</title>
        <authorList>
            <person name="Chen X."/>
        </authorList>
    </citation>
    <scope>NUCLEOTIDE SEQUENCE [LARGE SCALE GENOMIC DNA]</scope>
    <source>
        <strain evidence="2">MN2024</strain>
        <tissue evidence="2">Gills</tissue>
    </source>
</reference>
<feature type="region of interest" description="Disordered" evidence="1">
    <location>
        <begin position="959"/>
        <end position="1057"/>
    </location>
</feature>
<dbReference type="AlphaFoldDB" id="A0ABD3XGM4"/>
<feature type="compositionally biased region" description="Polar residues" evidence="1">
    <location>
        <begin position="1014"/>
        <end position="1049"/>
    </location>
</feature>
<feature type="compositionally biased region" description="Basic and acidic residues" evidence="1">
    <location>
        <begin position="1166"/>
        <end position="1176"/>
    </location>
</feature>
<gene>
    <name evidence="2" type="ORF">ACJMK2_025487</name>
</gene>
<feature type="compositionally biased region" description="Polar residues" evidence="1">
    <location>
        <begin position="1188"/>
        <end position="1208"/>
    </location>
</feature>
<sequence length="1264" mass="139886">MFRHVPNMFSANKAVQESQLLNSPHSQQARTHGVSQHVVNQNNRGNSQNLRGHLTIPDVKQSVHKIQQHQTGETFNRLVSPVNHASNTAGIDTRLQIKQNTGLLGRSEHTRVLTRNETFRPPGKSIEIASNDGSKGNTVMTRRVPNTFRSNEVHVPAIHIMPQLPRVSDLNNGATLSSPARLAQTFTVDRNVDQSGIHNIHGGGNRQLFNIGNAIQRPTQWTESSNPLNIQRGSALSEPNFGNRNAPFPITNGISVQGHHVSGSSLSEVSSLQLRYQIQPTVMASSIVHDLSGISLQTGGVPINMFENPVAASNWLSTSGGTAWPGFPFMGESPDSPDVPDVPDPPSNENENENENQQSKAITTKLPTTVKSLDKNQLQHIQELQMKPSTPAPSIAKKRVITLWTPMPLTSKMLGDLVQVPVLHTERHVALALNNKVNSSGIIFSDLNKSDTPLKVDSLNEHIKRIAEENALTGRQLDKTSVRTPIAFSDLKALNESIILQDTQQKQAEAHQFEKRVTAMPSSSIDTGIGRLSMNTLLSMTESRHSDNSGTISQSNERIVTNIGSTDVLLPITEQQSPHFKAVNKTYLQVIDQANNEIQSRLNSQQIHSIQNTENGSVGSFSNETINMKIDPISKIATQVRNMIEILSQLIDPNINTTHKINESTQTTVAKFANNTADKRGAPTLIGVDQTITGSISGNGSDQHTCGPFAKQFYCVGKDMFANVPGIADWCVQKCQNDSCLLSICYCSCSALTRNANTSEINKHLNTTKKIFSHSSKTTDNPVEKGQLFHSNLNNTNGNQNNNINRSSKRMSSSNLTLMTRVDSKQKIFKKPFASKLNPLPRKHGFQPKHISTISTISTTEEPQEVDGEVETEDLQTTTIMTTEESETTAAHYTTTVQDYFTDTYYDYTTTPEHETFRTPPVLDIKFRETLKTSSSPKVNDSKAETTILDSQNRAVIGEQSPGKGILTEQSGNNTKFTDDTSKPASPQQHVSTDGVVKTELNEKGQGHLGNGTNGSYSHLGNESRVGQNLNKSKHSQNATGEDGNNVSGDNLRGKAFDRTTPSMRAWDRSTGGWRSRQTTASWNNNRNIWDSSRSVITPSWNTDTFNDRQTRPPPWNRNARNWDTDATTPTRQGHDNWQQGTQLESTSDSNWRNRPRQVFNSWNGRSDRSAMRRSGDGSFVGRRNDAQDQWSNVNSDNFLRDSPSSWPRDQAPSGWGNDWRFSPSNDGRRSNNRRNLRERWNRRTTTPPSGEVGEETKGAEGAD</sequence>
<name>A0ABD3XGM4_SINWO</name>